<keyword evidence="3" id="KW-1185">Reference proteome</keyword>
<dbReference type="PANTHER" id="PTHR24148:SF73">
    <property type="entry name" value="HET DOMAIN PROTEIN (AFU_ORTHOLOGUE AFUA_8G01020)"/>
    <property type="match status" value="1"/>
</dbReference>
<dbReference type="OrthoDB" id="2157530at2759"/>
<accession>A0A8T9C127</accession>
<dbReference type="EMBL" id="QGMK01001053">
    <property type="protein sequence ID" value="TVY73539.1"/>
    <property type="molecule type" value="Genomic_DNA"/>
</dbReference>
<evidence type="ECO:0000313" key="3">
    <source>
        <dbReference type="Proteomes" id="UP000469558"/>
    </source>
</evidence>
<evidence type="ECO:0000259" key="1">
    <source>
        <dbReference type="Pfam" id="PF06985"/>
    </source>
</evidence>
<proteinExistence type="predicted"/>
<dbReference type="Proteomes" id="UP000469558">
    <property type="component" value="Unassembled WGS sequence"/>
</dbReference>
<gene>
    <name evidence="2" type="primary">het-6_53</name>
    <name evidence="2" type="ORF">LSUE1_G008002</name>
</gene>
<comment type="caution">
    <text evidence="2">The sequence shown here is derived from an EMBL/GenBank/DDBJ whole genome shotgun (WGS) entry which is preliminary data.</text>
</comment>
<name>A0A8T9C127_9HELO</name>
<dbReference type="AlphaFoldDB" id="A0A8T9C127"/>
<organism evidence="2 3">
    <name type="scientific">Lachnellula suecica</name>
    <dbReference type="NCBI Taxonomy" id="602035"/>
    <lineage>
        <taxon>Eukaryota</taxon>
        <taxon>Fungi</taxon>
        <taxon>Dikarya</taxon>
        <taxon>Ascomycota</taxon>
        <taxon>Pezizomycotina</taxon>
        <taxon>Leotiomycetes</taxon>
        <taxon>Helotiales</taxon>
        <taxon>Lachnaceae</taxon>
        <taxon>Lachnellula</taxon>
    </lineage>
</organism>
<reference evidence="2 3" key="1">
    <citation type="submission" date="2018-05" db="EMBL/GenBank/DDBJ databases">
        <title>Genome sequencing and assembly of the regulated plant pathogen Lachnellula willkommii and related sister species for the development of diagnostic species identification markers.</title>
        <authorList>
            <person name="Giroux E."/>
            <person name="Bilodeau G."/>
        </authorList>
    </citation>
    <scope>NUCLEOTIDE SEQUENCE [LARGE SCALE GENOMIC DNA]</scope>
    <source>
        <strain evidence="2 3">CBS 268.59</strain>
    </source>
</reference>
<evidence type="ECO:0000313" key="2">
    <source>
        <dbReference type="EMBL" id="TVY73539.1"/>
    </source>
</evidence>
<feature type="domain" description="Heterokaryon incompatibility" evidence="1">
    <location>
        <begin position="52"/>
        <end position="223"/>
    </location>
</feature>
<dbReference type="PANTHER" id="PTHR24148">
    <property type="entry name" value="ANKYRIN REPEAT DOMAIN-CONTAINING PROTEIN 39 HOMOLOG-RELATED"/>
    <property type="match status" value="1"/>
</dbReference>
<sequence>MDPLAYQYTKLINRDAIRLIILQPSENLLDPIRGSLIITTLSEYDTSVSDHYIAISYVWGDEGRTRSVFMDDRKLDITGTLEAALRHIRNPQKALNIWADGICINQSDVAERNSQVQLMGAIYQIARHTIIFLGEATLESTAVLNGLAATEPLYTATRGSAFISNISRMFSSESTSLDSAQDVQKSAAALDSLTMSSATRLRASAVTHILTRPWFRRVWTLQELVLSSDPWIQVGPQRMRWNVFSDSLLHAAWGSDFDGSLKLLSDMQDARSRFGASLLYSRSSAETADILLGALHARRGFGCQREVDRIYGHLGILGSNSTDRMLKATVRVDYEQEWPRLYTQVARYIITAREGLGILSHIEDIPLSGRMHLPSWVPNWNLAQVLGCIGAIGSTIEVVLNTLPPKIDLKSIHVKTKGSNNNKATLLCENVLAMFYDWLANQSPAIHTNAPIVPSTLKGSHPLYSRVLDFLFPARNGRSASVNVPIYENKPTFHLRANDFNSVGYLLRGLTDLSGPGCFPGKRIALLSNGSIALVPLHAEAGDIVCRFNLTPVPYVLRRKSSGIPANLNAEINGYFASKKLDFERKHESGLLTSGKVFNSPRRIENAEDPYSYDASTVDHFSLIGECFAEREESEAYKSSEQRFCLSSPSEAALKSTGKQMEIAQDGIIAMIKAKGSAFIPRRNVQEDVAPPRVTIIALH</sequence>
<dbReference type="InterPro" id="IPR052895">
    <property type="entry name" value="HetReg/Transcr_Mod"/>
</dbReference>
<dbReference type="InterPro" id="IPR010730">
    <property type="entry name" value="HET"/>
</dbReference>
<protein>
    <submittedName>
        <fullName evidence="2">Heterokaryon incompatibility protein 6 OR allele</fullName>
    </submittedName>
</protein>
<dbReference type="Pfam" id="PF06985">
    <property type="entry name" value="HET"/>
    <property type="match status" value="1"/>
</dbReference>